<dbReference type="InterPro" id="IPR054289">
    <property type="entry name" value="DUF7025"/>
</dbReference>
<protein>
    <submittedName>
        <fullName evidence="3">P-loop containing nucleoside triphosphate hydrolase protein</fullName>
    </submittedName>
</protein>
<keyword evidence="4" id="KW-1185">Reference proteome</keyword>
<dbReference type="EMBL" id="MU005779">
    <property type="protein sequence ID" value="KAF2705209.1"/>
    <property type="molecule type" value="Genomic_DNA"/>
</dbReference>
<dbReference type="InterPro" id="IPR027417">
    <property type="entry name" value="P-loop_NTPase"/>
</dbReference>
<accession>A0A6G1JX72</accession>
<dbReference type="InterPro" id="IPR056599">
    <property type="entry name" value="AAA_lid_fung"/>
</dbReference>
<gene>
    <name evidence="3" type="ORF">K504DRAFT_515063</name>
</gene>
<dbReference type="InterPro" id="IPR003959">
    <property type="entry name" value="ATPase_AAA_core"/>
</dbReference>
<dbReference type="PANTHER" id="PTHR46411:SF3">
    <property type="entry name" value="AAA+ ATPASE DOMAIN-CONTAINING PROTEIN"/>
    <property type="match status" value="1"/>
</dbReference>
<organism evidence="3 4">
    <name type="scientific">Pleomassaria siparia CBS 279.74</name>
    <dbReference type="NCBI Taxonomy" id="1314801"/>
    <lineage>
        <taxon>Eukaryota</taxon>
        <taxon>Fungi</taxon>
        <taxon>Dikarya</taxon>
        <taxon>Ascomycota</taxon>
        <taxon>Pezizomycotina</taxon>
        <taxon>Dothideomycetes</taxon>
        <taxon>Pleosporomycetidae</taxon>
        <taxon>Pleosporales</taxon>
        <taxon>Pleomassariaceae</taxon>
        <taxon>Pleomassaria</taxon>
    </lineage>
</organism>
<keyword evidence="3" id="KW-0378">Hydrolase</keyword>
<feature type="region of interest" description="Disordered" evidence="1">
    <location>
        <begin position="740"/>
        <end position="831"/>
    </location>
</feature>
<dbReference type="Gene3D" id="3.40.50.300">
    <property type="entry name" value="P-loop containing nucleotide triphosphate hydrolases"/>
    <property type="match status" value="1"/>
</dbReference>
<evidence type="ECO:0000313" key="3">
    <source>
        <dbReference type="EMBL" id="KAF2705209.1"/>
    </source>
</evidence>
<feature type="region of interest" description="Disordered" evidence="1">
    <location>
        <begin position="69"/>
        <end position="91"/>
    </location>
</feature>
<feature type="domain" description="AAA+ ATPase" evidence="2">
    <location>
        <begin position="504"/>
        <end position="631"/>
    </location>
</feature>
<reference evidence="3" key="1">
    <citation type="journal article" date="2020" name="Stud. Mycol.">
        <title>101 Dothideomycetes genomes: a test case for predicting lifestyles and emergence of pathogens.</title>
        <authorList>
            <person name="Haridas S."/>
            <person name="Albert R."/>
            <person name="Binder M."/>
            <person name="Bloem J."/>
            <person name="Labutti K."/>
            <person name="Salamov A."/>
            <person name="Andreopoulos B."/>
            <person name="Baker S."/>
            <person name="Barry K."/>
            <person name="Bills G."/>
            <person name="Bluhm B."/>
            <person name="Cannon C."/>
            <person name="Castanera R."/>
            <person name="Culley D."/>
            <person name="Daum C."/>
            <person name="Ezra D."/>
            <person name="Gonzalez J."/>
            <person name="Henrissat B."/>
            <person name="Kuo A."/>
            <person name="Liang C."/>
            <person name="Lipzen A."/>
            <person name="Lutzoni F."/>
            <person name="Magnuson J."/>
            <person name="Mondo S."/>
            <person name="Nolan M."/>
            <person name="Ohm R."/>
            <person name="Pangilinan J."/>
            <person name="Park H.-J."/>
            <person name="Ramirez L."/>
            <person name="Alfaro M."/>
            <person name="Sun H."/>
            <person name="Tritt A."/>
            <person name="Yoshinaga Y."/>
            <person name="Zwiers L.-H."/>
            <person name="Turgeon B."/>
            <person name="Goodwin S."/>
            <person name="Spatafora J."/>
            <person name="Crous P."/>
            <person name="Grigoriev I."/>
        </authorList>
    </citation>
    <scope>NUCLEOTIDE SEQUENCE</scope>
    <source>
        <strain evidence="3">CBS 279.74</strain>
    </source>
</reference>
<feature type="compositionally biased region" description="Basic and acidic residues" evidence="1">
    <location>
        <begin position="740"/>
        <end position="762"/>
    </location>
</feature>
<dbReference type="PANTHER" id="PTHR46411">
    <property type="entry name" value="FAMILY ATPASE, PUTATIVE-RELATED"/>
    <property type="match status" value="1"/>
</dbReference>
<feature type="compositionally biased region" description="Basic and acidic residues" evidence="1">
    <location>
        <begin position="796"/>
        <end position="811"/>
    </location>
</feature>
<dbReference type="GO" id="GO:0005524">
    <property type="term" value="F:ATP binding"/>
    <property type="evidence" value="ECO:0007669"/>
    <property type="project" value="InterPro"/>
</dbReference>
<evidence type="ECO:0000313" key="4">
    <source>
        <dbReference type="Proteomes" id="UP000799428"/>
    </source>
</evidence>
<evidence type="ECO:0000256" key="1">
    <source>
        <dbReference type="SAM" id="MobiDB-lite"/>
    </source>
</evidence>
<evidence type="ECO:0000259" key="2">
    <source>
        <dbReference type="SMART" id="SM00382"/>
    </source>
</evidence>
<dbReference type="CDD" id="cd19481">
    <property type="entry name" value="RecA-like_protease"/>
    <property type="match status" value="1"/>
</dbReference>
<dbReference type="InterPro" id="IPR003593">
    <property type="entry name" value="AAA+_ATPase"/>
</dbReference>
<dbReference type="AlphaFoldDB" id="A0A6G1JX72"/>
<dbReference type="Pfam" id="PF22942">
    <property type="entry name" value="DUF7025"/>
    <property type="match status" value="1"/>
</dbReference>
<dbReference type="OrthoDB" id="10042665at2759"/>
<name>A0A6G1JX72_9PLEO</name>
<sequence>MSWRDVHPTRVTVNSNELIKILTSIAGCDYSRNTIMRPFKALLEHETAIRNAYRKLETDCEDERIWLDAEPERSGRSHPANGPTSLGPTQHLDDVSIRRLHEKNCQGKDLLRCMIEFMDKDMQSIFELRRQVAAKSLDTESIAHENLWHLFKPGDLVILNKSIEPGPQRALCILHVTGGRPLSAWSYNLPQMIPGHESPISTGLSSKTSTLVLDCFYIDYNGVKFGPRPMRLLLQEYNGLTLIASLDVIPLKLMAESDTALTSLIKRGEIFTSLCPSRHKTYRGSTLEEITDAHVNQYPRLPGCHGSAKEQINSEIVLDQKAGIEHYERLLSSHYKMKFGGDILEKPTGSNMRETWEVVSCLHRIPCSGCSDIAYDAEFDNNARTVFIQATDLLRTITLDEMKKGHYALLTPRMYGYALQERKWHALNIELVTDHKTTSNTLQSAHAAFDNLVLPKEHKELLQALVKNQTRQFQTASAMWLTEDRSRPTDTADVSMDLIRGKGKGLIILLHGAPGVGKTSTAECIAAQLQRPLFPITCGDLGTDANTVETRLAEYFSLAQRWGCVLLLDEADVFLAQRSSDQLKRNALVSVFLRVLEYYAGVLMLTTNRVGEFDEAFRSRIHISLYYPKLDRRTTTEIWDMNVRRLQNAKDVDLEIDEEGIRSFYRQHWDDTTNHKGRRWNRRQIKNAFQTALALANWEFHDGPSNTGLTKPHLKKEHFKTVAKTSNHFDDYIADLLREGGDPHEDVRSLRAKREGLRDDRNPGASYVETSRRQQSRSPRRHKKREDRESDDPETENLRLRFKVAELEMKANKVSAKKEKRWKSDDEDDSM</sequence>
<dbReference type="SUPFAM" id="SSF52540">
    <property type="entry name" value="P-loop containing nucleoside triphosphate hydrolases"/>
    <property type="match status" value="1"/>
</dbReference>
<dbReference type="Proteomes" id="UP000799428">
    <property type="component" value="Unassembled WGS sequence"/>
</dbReference>
<proteinExistence type="predicted"/>
<feature type="compositionally biased region" description="Basic residues" evidence="1">
    <location>
        <begin position="774"/>
        <end position="785"/>
    </location>
</feature>
<dbReference type="SMART" id="SM00382">
    <property type="entry name" value="AAA"/>
    <property type="match status" value="1"/>
</dbReference>
<dbReference type="Pfam" id="PF23232">
    <property type="entry name" value="AAA_lid_13"/>
    <property type="match status" value="1"/>
</dbReference>
<dbReference type="Pfam" id="PF00004">
    <property type="entry name" value="AAA"/>
    <property type="match status" value="1"/>
</dbReference>
<dbReference type="GO" id="GO:0016887">
    <property type="term" value="F:ATP hydrolysis activity"/>
    <property type="evidence" value="ECO:0007669"/>
    <property type="project" value="InterPro"/>
</dbReference>